<evidence type="ECO:0000313" key="3">
    <source>
        <dbReference type="EMBL" id="MFC3109392.1"/>
    </source>
</evidence>
<dbReference type="Proteomes" id="UP001595530">
    <property type="component" value="Unassembled WGS sequence"/>
</dbReference>
<dbReference type="InterPro" id="IPR036291">
    <property type="entry name" value="NAD(P)-bd_dom_sf"/>
</dbReference>
<organism evidence="3 4">
    <name type="scientific">Undibacterium arcticum</name>
    <dbReference type="NCBI Taxonomy" id="1762892"/>
    <lineage>
        <taxon>Bacteria</taxon>
        <taxon>Pseudomonadati</taxon>
        <taxon>Pseudomonadota</taxon>
        <taxon>Betaproteobacteria</taxon>
        <taxon>Burkholderiales</taxon>
        <taxon>Oxalobacteraceae</taxon>
        <taxon>Undibacterium</taxon>
    </lineage>
</organism>
<dbReference type="InterPro" id="IPR002347">
    <property type="entry name" value="SDR_fam"/>
</dbReference>
<evidence type="ECO:0000256" key="2">
    <source>
        <dbReference type="ARBA" id="ARBA00023002"/>
    </source>
</evidence>
<proteinExistence type="inferred from homology"/>
<gene>
    <name evidence="3" type="ORF">ACFOFO_15725</name>
</gene>
<dbReference type="CDD" id="cd05233">
    <property type="entry name" value="SDR_c"/>
    <property type="match status" value="1"/>
</dbReference>
<evidence type="ECO:0000313" key="4">
    <source>
        <dbReference type="Proteomes" id="UP001595530"/>
    </source>
</evidence>
<dbReference type="PRINTS" id="PR00081">
    <property type="entry name" value="GDHRDH"/>
</dbReference>
<accession>A0ABV7F6H7</accession>
<dbReference type="EMBL" id="JBHRTP010000051">
    <property type="protein sequence ID" value="MFC3109392.1"/>
    <property type="molecule type" value="Genomic_DNA"/>
</dbReference>
<protein>
    <submittedName>
        <fullName evidence="3">SDR family oxidoreductase</fullName>
    </submittedName>
</protein>
<evidence type="ECO:0000256" key="1">
    <source>
        <dbReference type="ARBA" id="ARBA00006484"/>
    </source>
</evidence>
<dbReference type="SUPFAM" id="SSF51735">
    <property type="entry name" value="NAD(P)-binding Rossmann-fold domains"/>
    <property type="match status" value="1"/>
</dbReference>
<name>A0ABV7F6H7_9BURK</name>
<comment type="caution">
    <text evidence="3">The sequence shown here is derived from an EMBL/GenBank/DDBJ whole genome shotgun (WGS) entry which is preliminary data.</text>
</comment>
<dbReference type="RefSeq" id="WP_390323962.1">
    <property type="nucleotide sequence ID" value="NZ_JBHRTP010000051.1"/>
</dbReference>
<dbReference type="PRINTS" id="PR00080">
    <property type="entry name" value="SDRFAMILY"/>
</dbReference>
<sequence length="254" mass="26774">MPALNQLLAGRRVLVTGAARGLGLAFATAIAEAGASVAMADILEENLRQSVAELTRRGLQVHGYLLDLADPQSIDTCARSVVEQLGGLDGLVNNAAVTNSGGRSSEQLDIALWDKVMTVNVRGTWLITNACLPALRASGRGSIVNLASDTPLWGAPNLLAYVASKSALIGMTRSLAREVGADNITVNAVAPGLTRVEATEYVPEERYRTYQDGRALQRLQLPDDVSGAVVFALSDLSRFITGQVLAVNGGFVMN</sequence>
<dbReference type="PANTHER" id="PTHR24321">
    <property type="entry name" value="DEHYDROGENASES, SHORT CHAIN"/>
    <property type="match status" value="1"/>
</dbReference>
<dbReference type="PROSITE" id="PS00061">
    <property type="entry name" value="ADH_SHORT"/>
    <property type="match status" value="1"/>
</dbReference>
<dbReference type="PANTHER" id="PTHR24321:SF8">
    <property type="entry name" value="ESTRADIOL 17-BETA-DEHYDROGENASE 8-RELATED"/>
    <property type="match status" value="1"/>
</dbReference>
<comment type="similarity">
    <text evidence="1">Belongs to the short-chain dehydrogenases/reductases (SDR) family.</text>
</comment>
<dbReference type="Gene3D" id="3.40.50.720">
    <property type="entry name" value="NAD(P)-binding Rossmann-like Domain"/>
    <property type="match status" value="1"/>
</dbReference>
<dbReference type="InterPro" id="IPR020904">
    <property type="entry name" value="Sc_DH/Rdtase_CS"/>
</dbReference>
<keyword evidence="2" id="KW-0560">Oxidoreductase</keyword>
<keyword evidence="4" id="KW-1185">Reference proteome</keyword>
<dbReference type="Pfam" id="PF13561">
    <property type="entry name" value="adh_short_C2"/>
    <property type="match status" value="1"/>
</dbReference>
<reference evidence="4" key="1">
    <citation type="journal article" date="2019" name="Int. J. Syst. Evol. Microbiol.">
        <title>The Global Catalogue of Microorganisms (GCM) 10K type strain sequencing project: providing services to taxonomists for standard genome sequencing and annotation.</title>
        <authorList>
            <consortium name="The Broad Institute Genomics Platform"/>
            <consortium name="The Broad Institute Genome Sequencing Center for Infectious Disease"/>
            <person name="Wu L."/>
            <person name="Ma J."/>
        </authorList>
    </citation>
    <scope>NUCLEOTIDE SEQUENCE [LARGE SCALE GENOMIC DNA]</scope>
    <source>
        <strain evidence="4">KCTC 42986</strain>
    </source>
</reference>